<proteinExistence type="predicted"/>
<evidence type="ECO:0000313" key="1">
    <source>
        <dbReference type="EMBL" id="GAA5032201.1"/>
    </source>
</evidence>
<comment type="caution">
    <text evidence="1">The sequence shown here is derived from an EMBL/GenBank/DDBJ whole genome shotgun (WGS) entry which is preliminary data.</text>
</comment>
<dbReference type="Gene3D" id="3.30.530.20">
    <property type="match status" value="1"/>
</dbReference>
<name>A0ABP9JJY7_9ACTN</name>
<dbReference type="EMBL" id="BAABKB010000037">
    <property type="protein sequence ID" value="GAA5032201.1"/>
    <property type="molecule type" value="Genomic_DNA"/>
</dbReference>
<evidence type="ECO:0000313" key="2">
    <source>
        <dbReference type="Proteomes" id="UP001501759"/>
    </source>
</evidence>
<reference evidence="2" key="1">
    <citation type="journal article" date="2019" name="Int. J. Syst. Evol. Microbiol.">
        <title>The Global Catalogue of Microorganisms (GCM) 10K type strain sequencing project: providing services to taxonomists for standard genome sequencing and annotation.</title>
        <authorList>
            <consortium name="The Broad Institute Genomics Platform"/>
            <consortium name="The Broad Institute Genome Sequencing Center for Infectious Disease"/>
            <person name="Wu L."/>
            <person name="Ma J."/>
        </authorList>
    </citation>
    <scope>NUCLEOTIDE SEQUENCE [LARGE SCALE GENOMIC DNA]</scope>
    <source>
        <strain evidence="2">JCM 18409</strain>
    </source>
</reference>
<dbReference type="RefSeq" id="WP_345657232.1">
    <property type="nucleotide sequence ID" value="NZ_BAABKB010000037.1"/>
</dbReference>
<sequence>MVRVERAVLLGHPLPDVVRWLADFSHAVAWDPGTVSCERIGSGPVTKGAEWLNVSQFRGRRTELRYRLVRHQHDRLTFVGRNRTATSTDDMLFEGRGERTLLVYRARIDFHGWVRAAGPLLKREFERIGNEVSRQLPQALDQHFGSGVRLN</sequence>
<dbReference type="SUPFAM" id="SSF55961">
    <property type="entry name" value="Bet v1-like"/>
    <property type="match status" value="1"/>
</dbReference>
<dbReference type="Proteomes" id="UP001501759">
    <property type="component" value="Unassembled WGS sequence"/>
</dbReference>
<dbReference type="InterPro" id="IPR019587">
    <property type="entry name" value="Polyketide_cyclase/dehydratase"/>
</dbReference>
<keyword evidence="2" id="KW-1185">Reference proteome</keyword>
<organism evidence="1 2">
    <name type="scientific">Streptomyces siamensis</name>
    <dbReference type="NCBI Taxonomy" id="1274986"/>
    <lineage>
        <taxon>Bacteria</taxon>
        <taxon>Bacillati</taxon>
        <taxon>Actinomycetota</taxon>
        <taxon>Actinomycetes</taxon>
        <taxon>Kitasatosporales</taxon>
        <taxon>Streptomycetaceae</taxon>
        <taxon>Streptomyces</taxon>
    </lineage>
</organism>
<protein>
    <submittedName>
        <fullName evidence="1">SRPBCC family protein</fullName>
    </submittedName>
</protein>
<accession>A0ABP9JJY7</accession>
<gene>
    <name evidence="1" type="ORF">GCM10023335_74410</name>
</gene>
<dbReference type="InterPro" id="IPR023393">
    <property type="entry name" value="START-like_dom_sf"/>
</dbReference>
<dbReference type="Pfam" id="PF10604">
    <property type="entry name" value="Polyketide_cyc2"/>
    <property type="match status" value="1"/>
</dbReference>